<reference evidence="1" key="1">
    <citation type="submission" date="2023-10" db="EMBL/GenBank/DDBJ databases">
        <authorList>
            <person name="Chen Y."/>
            <person name="Shah S."/>
            <person name="Dougan E. K."/>
            <person name="Thang M."/>
            <person name="Chan C."/>
        </authorList>
    </citation>
    <scope>NUCLEOTIDE SEQUENCE [LARGE SCALE GENOMIC DNA]</scope>
</reference>
<protein>
    <recommendedName>
        <fullName evidence="3">Subtilisin</fullName>
    </recommendedName>
</protein>
<organism evidence="1 2">
    <name type="scientific">Prorocentrum cordatum</name>
    <dbReference type="NCBI Taxonomy" id="2364126"/>
    <lineage>
        <taxon>Eukaryota</taxon>
        <taxon>Sar</taxon>
        <taxon>Alveolata</taxon>
        <taxon>Dinophyceae</taxon>
        <taxon>Prorocentrales</taxon>
        <taxon>Prorocentraceae</taxon>
        <taxon>Prorocentrum</taxon>
    </lineage>
</organism>
<evidence type="ECO:0000313" key="1">
    <source>
        <dbReference type="EMBL" id="CAK0888104.1"/>
    </source>
</evidence>
<evidence type="ECO:0008006" key="3">
    <source>
        <dbReference type="Google" id="ProtNLM"/>
    </source>
</evidence>
<dbReference type="Proteomes" id="UP001189429">
    <property type="component" value="Unassembled WGS sequence"/>
</dbReference>
<sequence length="133" mass="14174">MLPMEVFHASVTILYFIVRAEALGRDPAGMHVGIEDGDGPFEELSESELVEAVNTTMRVESSTPSGRAGAWSSAVCNKFCYGTSYDSPMFQAPGDANIPAGVIGMQWARQPNDDAAEGYGCVVRDFNGGVGVY</sequence>
<keyword evidence="2" id="KW-1185">Reference proteome</keyword>
<comment type="caution">
    <text evidence="1">The sequence shown here is derived from an EMBL/GenBank/DDBJ whole genome shotgun (WGS) entry which is preliminary data.</text>
</comment>
<accession>A0ABN9WS98</accession>
<gene>
    <name evidence="1" type="ORF">PCOR1329_LOCUS68953</name>
</gene>
<proteinExistence type="predicted"/>
<name>A0ABN9WS98_9DINO</name>
<dbReference type="EMBL" id="CAUYUJ010019026">
    <property type="protein sequence ID" value="CAK0888104.1"/>
    <property type="molecule type" value="Genomic_DNA"/>
</dbReference>
<evidence type="ECO:0000313" key="2">
    <source>
        <dbReference type="Proteomes" id="UP001189429"/>
    </source>
</evidence>